<dbReference type="EC" id="2.7.11.1" evidence="1"/>
<feature type="compositionally biased region" description="Polar residues" evidence="7">
    <location>
        <begin position="112"/>
        <end position="139"/>
    </location>
</feature>
<dbReference type="EMBL" id="CAUEEQ010003547">
    <property type="protein sequence ID" value="CAJ0925488.1"/>
    <property type="molecule type" value="Genomic_DNA"/>
</dbReference>
<dbReference type="InterPro" id="IPR045216">
    <property type="entry name" value="CK2_alpha"/>
</dbReference>
<evidence type="ECO:0000256" key="6">
    <source>
        <dbReference type="ARBA" id="ARBA00022840"/>
    </source>
</evidence>
<keyword evidence="6" id="KW-0067">ATP-binding</keyword>
<sequence length="156" mass="17974">MKMGGAASDQRHPSEQDRPWLVRIAKVLGTEDLYDYIDKYNIELDPRFNDILGRHSRKRWERFVHSENQHLVSPEALDFLDKLLRYDHQTRLTAREAMDHPYFYPIVKDQSRMGSSNMPSGSTPVSSASMMSGQSQPKSSNRDKPDDTGFGDQNDK</sequence>
<proteinExistence type="predicted"/>
<keyword evidence="3" id="KW-0808">Transferase</keyword>
<gene>
    <name evidence="8" type="ORF">RIMI_LOCUS2522030</name>
</gene>
<dbReference type="InterPro" id="IPR011009">
    <property type="entry name" value="Kinase-like_dom_sf"/>
</dbReference>
<dbReference type="Gene3D" id="1.10.510.10">
    <property type="entry name" value="Transferase(Phosphotransferase) domain 1"/>
    <property type="match status" value="1"/>
</dbReference>
<organism evidence="8 9">
    <name type="scientific">Ranitomeya imitator</name>
    <name type="common">mimic poison frog</name>
    <dbReference type="NCBI Taxonomy" id="111125"/>
    <lineage>
        <taxon>Eukaryota</taxon>
        <taxon>Metazoa</taxon>
        <taxon>Chordata</taxon>
        <taxon>Craniata</taxon>
        <taxon>Vertebrata</taxon>
        <taxon>Euteleostomi</taxon>
        <taxon>Amphibia</taxon>
        <taxon>Batrachia</taxon>
        <taxon>Anura</taxon>
        <taxon>Neobatrachia</taxon>
        <taxon>Hyloidea</taxon>
        <taxon>Dendrobatidae</taxon>
        <taxon>Dendrobatinae</taxon>
        <taxon>Ranitomeya</taxon>
    </lineage>
</organism>
<evidence type="ECO:0000256" key="7">
    <source>
        <dbReference type="SAM" id="MobiDB-lite"/>
    </source>
</evidence>
<evidence type="ECO:0000313" key="9">
    <source>
        <dbReference type="Proteomes" id="UP001176940"/>
    </source>
</evidence>
<comment type="caution">
    <text evidence="8">The sequence shown here is derived from an EMBL/GenBank/DDBJ whole genome shotgun (WGS) entry which is preliminary data.</text>
</comment>
<evidence type="ECO:0000256" key="4">
    <source>
        <dbReference type="ARBA" id="ARBA00022741"/>
    </source>
</evidence>
<feature type="compositionally biased region" description="Basic and acidic residues" evidence="7">
    <location>
        <begin position="140"/>
        <end position="156"/>
    </location>
</feature>
<evidence type="ECO:0000313" key="8">
    <source>
        <dbReference type="EMBL" id="CAJ0925488.1"/>
    </source>
</evidence>
<reference evidence="8" key="1">
    <citation type="submission" date="2023-07" db="EMBL/GenBank/DDBJ databases">
        <authorList>
            <person name="Stuckert A."/>
        </authorList>
    </citation>
    <scope>NUCLEOTIDE SEQUENCE</scope>
</reference>
<feature type="region of interest" description="Disordered" evidence="7">
    <location>
        <begin position="112"/>
        <end position="156"/>
    </location>
</feature>
<keyword evidence="5" id="KW-0418">Kinase</keyword>
<dbReference type="PANTHER" id="PTHR24054">
    <property type="entry name" value="CASEIN KINASE II SUBUNIT ALPHA"/>
    <property type="match status" value="1"/>
</dbReference>
<dbReference type="Proteomes" id="UP001176940">
    <property type="component" value="Unassembled WGS sequence"/>
</dbReference>
<evidence type="ECO:0000256" key="3">
    <source>
        <dbReference type="ARBA" id="ARBA00022679"/>
    </source>
</evidence>
<evidence type="ECO:0000256" key="2">
    <source>
        <dbReference type="ARBA" id="ARBA00022527"/>
    </source>
</evidence>
<keyword evidence="2" id="KW-0723">Serine/threonine-protein kinase</keyword>
<name>A0ABN9KXX4_9NEOB</name>
<keyword evidence="4" id="KW-0547">Nucleotide-binding</keyword>
<dbReference type="SUPFAM" id="SSF56112">
    <property type="entry name" value="Protein kinase-like (PK-like)"/>
    <property type="match status" value="1"/>
</dbReference>
<keyword evidence="9" id="KW-1185">Reference proteome</keyword>
<dbReference type="PANTHER" id="PTHR24054:SF16">
    <property type="entry name" value="CASEIN KINASE II SUBUNIT ALPHA-RELATED"/>
    <property type="match status" value="1"/>
</dbReference>
<evidence type="ECO:0000256" key="5">
    <source>
        <dbReference type="ARBA" id="ARBA00022777"/>
    </source>
</evidence>
<evidence type="ECO:0000256" key="1">
    <source>
        <dbReference type="ARBA" id="ARBA00012513"/>
    </source>
</evidence>
<accession>A0ABN9KXX4</accession>
<protein>
    <recommendedName>
        <fullName evidence="1">non-specific serine/threonine protein kinase</fullName>
        <ecNumber evidence="1">2.7.11.1</ecNumber>
    </recommendedName>
</protein>